<accession>A0A4Q9PH67</accession>
<keyword evidence="3" id="KW-1185">Reference proteome</keyword>
<dbReference type="EMBL" id="ML145267">
    <property type="protein sequence ID" value="TBU52086.1"/>
    <property type="molecule type" value="Genomic_DNA"/>
</dbReference>
<evidence type="ECO:0000313" key="3">
    <source>
        <dbReference type="Proteomes" id="UP000292082"/>
    </source>
</evidence>
<protein>
    <submittedName>
        <fullName evidence="2">Uncharacterized protein</fullName>
    </submittedName>
</protein>
<dbReference type="AlphaFoldDB" id="A0A4Q9PH67"/>
<name>A0A4Q9PH67_9APHY</name>
<dbReference type="Proteomes" id="UP000292082">
    <property type="component" value="Unassembled WGS sequence"/>
</dbReference>
<dbReference type="Proteomes" id="UP000292957">
    <property type="component" value="Unassembled WGS sequence"/>
</dbReference>
<proteinExistence type="predicted"/>
<dbReference type="EMBL" id="ML143567">
    <property type="protein sequence ID" value="TBU21925.1"/>
    <property type="molecule type" value="Genomic_DNA"/>
</dbReference>
<dbReference type="InterPro" id="IPR046670">
    <property type="entry name" value="DUF6540"/>
</dbReference>
<gene>
    <name evidence="2" type="ORF">BD310DRAFT_862448</name>
    <name evidence="1" type="ORF">BD311DRAFT_706356</name>
</gene>
<evidence type="ECO:0000313" key="1">
    <source>
        <dbReference type="EMBL" id="TBU21925.1"/>
    </source>
</evidence>
<dbReference type="OrthoDB" id="2776460at2759"/>
<sequence>MIPSVREADPKASSRFSKQIDVSDLDDEDTIAEVNELLKQQPMKNDIPSWNCQDWVMKALEALDGAALLDNY</sequence>
<dbReference type="Pfam" id="PF20174">
    <property type="entry name" value="DUF6540"/>
    <property type="match status" value="1"/>
</dbReference>
<reference evidence="2 3" key="1">
    <citation type="submission" date="2019-01" db="EMBL/GenBank/DDBJ databases">
        <title>Draft genome sequences of three monokaryotic isolates of the white-rot basidiomycete fungus Dichomitus squalens.</title>
        <authorList>
            <consortium name="DOE Joint Genome Institute"/>
            <person name="Lopez S.C."/>
            <person name="Andreopoulos B."/>
            <person name="Pangilinan J."/>
            <person name="Lipzen A."/>
            <person name="Riley R."/>
            <person name="Ahrendt S."/>
            <person name="Ng V."/>
            <person name="Barry K."/>
            <person name="Daum C."/>
            <person name="Grigoriev I.V."/>
            <person name="Hilden K.S."/>
            <person name="Makela M.R."/>
            <person name="de Vries R.P."/>
        </authorList>
    </citation>
    <scope>NUCLEOTIDE SEQUENCE [LARGE SCALE GENOMIC DNA]</scope>
    <source>
        <strain evidence="2 3">CBS 464.89</strain>
        <strain evidence="1">OM18370.1</strain>
    </source>
</reference>
<evidence type="ECO:0000313" key="2">
    <source>
        <dbReference type="EMBL" id="TBU52086.1"/>
    </source>
</evidence>
<organism evidence="2 3">
    <name type="scientific">Dichomitus squalens</name>
    <dbReference type="NCBI Taxonomy" id="114155"/>
    <lineage>
        <taxon>Eukaryota</taxon>
        <taxon>Fungi</taxon>
        <taxon>Dikarya</taxon>
        <taxon>Basidiomycota</taxon>
        <taxon>Agaricomycotina</taxon>
        <taxon>Agaricomycetes</taxon>
        <taxon>Polyporales</taxon>
        <taxon>Polyporaceae</taxon>
        <taxon>Dichomitus</taxon>
    </lineage>
</organism>